<sequence>MQLSKVDVYDASHLTYRMYHQAKSINPENPIQTASYLLLNSVFALMKGNKGIPTVFLYDTAGATKDRKEIDENYKSNRVFNPYVHELKTRMTRYLTSLGFPVVCIEGLEADDIAYYLSRNCLNPLKFISEDKDWYSYVIDNKELLRPIRDKQLAGGSLTTFNDLLMKVDPILSGYLPENNTKEDIDREVHKVWIQRKALLGDASDNVAKFKGVGKSNIVQLLVKYNKAGCDINKFTPKGVVEKRFKADHDRFLRNIQVLSYDRMQDMDIKDQLTFEFNPDIDIKVALLEIAKEINSSRITNNADKYAQRILDNHVPVVFNWK</sequence>
<reference evidence="4 5" key="1">
    <citation type="submission" date="2023-09" db="EMBL/GenBank/DDBJ databases">
        <title>Analysis of phage genome (vB_Yru_GN1) of the bacterium (Yersinia ruckeri).</title>
        <authorList>
            <person name="Ganjoor M.S."/>
            <person name="Bouzari M."/>
            <person name="Soleimani-Delfan A."/>
        </authorList>
    </citation>
    <scope>NUCLEOTIDE SEQUENCE [LARGE SCALE GENOMIC DNA]</scope>
    <source>
        <strain evidence="5">vB_Yru_GN1</strain>
    </source>
</reference>
<dbReference type="SUPFAM" id="SSF47807">
    <property type="entry name" value="5' to 3' exonuclease, C-terminal subdomain"/>
    <property type="match status" value="1"/>
</dbReference>
<dbReference type="InterPro" id="IPR038969">
    <property type="entry name" value="FEN"/>
</dbReference>
<evidence type="ECO:0000256" key="2">
    <source>
        <dbReference type="ARBA" id="ARBA00022801"/>
    </source>
</evidence>
<dbReference type="InterPro" id="IPR002421">
    <property type="entry name" value="5-3_exonuclease"/>
</dbReference>
<dbReference type="SMART" id="SM00475">
    <property type="entry name" value="53EXOc"/>
    <property type="match status" value="1"/>
</dbReference>
<dbReference type="PANTHER" id="PTHR42646">
    <property type="entry name" value="FLAP ENDONUCLEASE XNI"/>
    <property type="match status" value="1"/>
</dbReference>
<dbReference type="SUPFAM" id="SSF88723">
    <property type="entry name" value="PIN domain-like"/>
    <property type="match status" value="1"/>
</dbReference>
<proteinExistence type="predicted"/>
<dbReference type="GO" id="GO:0008409">
    <property type="term" value="F:5'-3' exonuclease activity"/>
    <property type="evidence" value="ECO:0007669"/>
    <property type="project" value="InterPro"/>
</dbReference>
<dbReference type="InterPro" id="IPR020046">
    <property type="entry name" value="5-3_exonucl_a-hlix_arch_N"/>
</dbReference>
<dbReference type="PANTHER" id="PTHR42646:SF2">
    <property type="entry name" value="5'-3' EXONUCLEASE FAMILY PROTEIN"/>
    <property type="match status" value="1"/>
</dbReference>
<dbReference type="EMBL" id="LC779065">
    <property type="protein sequence ID" value="BES79924.1"/>
    <property type="molecule type" value="Genomic_DNA"/>
</dbReference>
<evidence type="ECO:0000313" key="5">
    <source>
        <dbReference type="Proteomes" id="UP001304813"/>
    </source>
</evidence>
<dbReference type="GO" id="GO:0003677">
    <property type="term" value="F:DNA binding"/>
    <property type="evidence" value="ECO:0007669"/>
    <property type="project" value="InterPro"/>
</dbReference>
<keyword evidence="1" id="KW-0540">Nuclease</keyword>
<keyword evidence="2" id="KW-0378">Hydrolase</keyword>
<dbReference type="GO" id="GO:0017108">
    <property type="term" value="F:5'-flap endonuclease activity"/>
    <property type="evidence" value="ECO:0007669"/>
    <property type="project" value="InterPro"/>
</dbReference>
<dbReference type="InterPro" id="IPR029060">
    <property type="entry name" value="PIN-like_dom_sf"/>
</dbReference>
<organism evidence="4 5">
    <name type="scientific">Yersinia phage vB_Yru_GN1</name>
    <dbReference type="NCBI Taxonomy" id="3074381"/>
    <lineage>
        <taxon>Viruses</taxon>
        <taxon>Duplodnaviria</taxon>
        <taxon>Heunggongvirae</taxon>
        <taxon>Uroviricota</taxon>
        <taxon>Caudoviricetes</taxon>
        <taxon>Caudoviricetes incertae sedis</taxon>
        <taxon>Sepahanvirus</taxon>
        <taxon>Sepahanvirus vB-Yru-GN1</taxon>
    </lineage>
</organism>
<evidence type="ECO:0000256" key="1">
    <source>
        <dbReference type="ARBA" id="ARBA00022722"/>
    </source>
</evidence>
<accession>A0AA86JCW6</accession>
<name>A0AA86JCW6_9CAUD</name>
<evidence type="ECO:0000313" key="4">
    <source>
        <dbReference type="EMBL" id="BES79924.1"/>
    </source>
</evidence>
<dbReference type="InterPro" id="IPR036279">
    <property type="entry name" value="5-3_exonuclease_C_sf"/>
</dbReference>
<keyword evidence="4" id="KW-0269">Exonuclease</keyword>
<feature type="domain" description="5'-3' exonuclease" evidence="3">
    <location>
        <begin position="4"/>
        <end position="300"/>
    </location>
</feature>
<dbReference type="Proteomes" id="UP001304813">
    <property type="component" value="Segment"/>
</dbReference>
<dbReference type="Gene3D" id="3.40.50.1010">
    <property type="entry name" value="5'-nuclease"/>
    <property type="match status" value="1"/>
</dbReference>
<dbReference type="GO" id="GO:0033567">
    <property type="term" value="P:DNA replication, Okazaki fragment processing"/>
    <property type="evidence" value="ECO:0007669"/>
    <property type="project" value="InterPro"/>
</dbReference>
<evidence type="ECO:0000259" key="3">
    <source>
        <dbReference type="SMART" id="SM00475"/>
    </source>
</evidence>
<dbReference type="Pfam" id="PF02739">
    <property type="entry name" value="5_3_exonuc_N"/>
    <property type="match status" value="1"/>
</dbReference>
<keyword evidence="5" id="KW-1185">Reference proteome</keyword>
<protein>
    <submittedName>
        <fullName evidence="4">5'-3' exonuclease</fullName>
    </submittedName>
</protein>